<dbReference type="InterPro" id="IPR050967">
    <property type="entry name" value="Thiamine_Salvage_TenA"/>
</dbReference>
<comment type="subunit">
    <text evidence="4">Homotetramer.</text>
</comment>
<evidence type="ECO:0000256" key="8">
    <source>
        <dbReference type="ARBA" id="ARBA00048337"/>
    </source>
</evidence>
<comment type="catalytic activity">
    <reaction evidence="1">
        <text>4-amino-5-aminomethyl-2-methylpyrimidine + H2O = 4-amino-5-hydroxymethyl-2-methylpyrimidine + NH4(+)</text>
        <dbReference type="Rhea" id="RHEA:31799"/>
        <dbReference type="ChEBI" id="CHEBI:15377"/>
        <dbReference type="ChEBI" id="CHEBI:16892"/>
        <dbReference type="ChEBI" id="CHEBI:28938"/>
        <dbReference type="ChEBI" id="CHEBI:63416"/>
        <dbReference type="EC" id="3.5.99.2"/>
    </reaction>
</comment>
<dbReference type="UniPathway" id="UPA00060"/>
<dbReference type="SUPFAM" id="SSF48613">
    <property type="entry name" value="Heme oxygenase-like"/>
    <property type="match status" value="1"/>
</dbReference>
<dbReference type="PANTHER" id="PTHR43198:SF2">
    <property type="entry name" value="SI:CH1073-67J19.1-RELATED"/>
    <property type="match status" value="1"/>
</dbReference>
<gene>
    <name evidence="10" type="ORF">SAMN02910406_02802</name>
</gene>
<evidence type="ECO:0000256" key="2">
    <source>
        <dbReference type="ARBA" id="ARBA00004948"/>
    </source>
</evidence>
<feature type="domain" description="Thiaminase-2/PQQC" evidence="9">
    <location>
        <begin position="11"/>
        <end position="213"/>
    </location>
</feature>
<evidence type="ECO:0000256" key="3">
    <source>
        <dbReference type="ARBA" id="ARBA00010264"/>
    </source>
</evidence>
<proteinExistence type="inferred from homology"/>
<evidence type="ECO:0000256" key="4">
    <source>
        <dbReference type="ARBA" id="ARBA00011881"/>
    </source>
</evidence>
<dbReference type="OrthoDB" id="34166at2"/>
<dbReference type="GO" id="GO:0009228">
    <property type="term" value="P:thiamine biosynthetic process"/>
    <property type="evidence" value="ECO:0007669"/>
    <property type="project" value="UniProtKB-KW"/>
</dbReference>
<dbReference type="RefSeq" id="WP_074962487.1">
    <property type="nucleotide sequence ID" value="NZ_FOKQ01000028.1"/>
</dbReference>
<evidence type="ECO:0000256" key="5">
    <source>
        <dbReference type="ARBA" id="ARBA00012684"/>
    </source>
</evidence>
<name>A0A1I1NMK6_RUMAL</name>
<accession>A0A1I1NMK6</accession>
<dbReference type="GO" id="GO:0009229">
    <property type="term" value="P:thiamine diphosphate biosynthetic process"/>
    <property type="evidence" value="ECO:0007669"/>
    <property type="project" value="UniProtKB-UniPathway"/>
</dbReference>
<dbReference type="Proteomes" id="UP000182192">
    <property type="component" value="Unassembled WGS sequence"/>
</dbReference>
<protein>
    <recommendedName>
        <fullName evidence="6">Aminopyrimidine aminohydrolase</fullName>
        <ecNumber evidence="5">3.5.99.2</ecNumber>
    </recommendedName>
</protein>
<sequence length="223" mass="26240">MSKLSEKLYERAKPLWDKESENYFVSAMAEGTLDEEKYRAYMLQDHCYLIDYIGILEFMREQAEDAEVANFLKKAADSTRFEKDTVHVPNMKVLGITDEEISSTEKAPDSEEYLTYMMDKAKESLIYGITALLQCSWSYAYIARKVADRYGEKLESSPYTDWFSAYTSEEYSEANQRWIDILDRVAKDISHAEEEKLCEIFEKCAHYETRFWNIFISAKHEEK</sequence>
<dbReference type="EMBL" id="FOKQ01000028">
    <property type="protein sequence ID" value="SFC98512.1"/>
    <property type="molecule type" value="Genomic_DNA"/>
</dbReference>
<dbReference type="AlphaFoldDB" id="A0A1I1NMK6"/>
<evidence type="ECO:0000256" key="1">
    <source>
        <dbReference type="ARBA" id="ARBA00001881"/>
    </source>
</evidence>
<dbReference type="Pfam" id="PF03070">
    <property type="entry name" value="TENA_THI-4"/>
    <property type="match status" value="1"/>
</dbReference>
<comment type="pathway">
    <text evidence="2">Cofactor biosynthesis; thiamine diphosphate biosynthesis.</text>
</comment>
<dbReference type="GO" id="GO:0050334">
    <property type="term" value="F:thiaminase activity"/>
    <property type="evidence" value="ECO:0007669"/>
    <property type="project" value="UniProtKB-EC"/>
</dbReference>
<evidence type="ECO:0000256" key="7">
    <source>
        <dbReference type="ARBA" id="ARBA00022977"/>
    </source>
</evidence>
<dbReference type="PANTHER" id="PTHR43198">
    <property type="entry name" value="BIFUNCTIONAL TH2 PROTEIN"/>
    <property type="match status" value="1"/>
</dbReference>
<evidence type="ECO:0000256" key="6">
    <source>
        <dbReference type="ARBA" id="ARBA00013647"/>
    </source>
</evidence>
<evidence type="ECO:0000259" key="9">
    <source>
        <dbReference type="Pfam" id="PF03070"/>
    </source>
</evidence>
<evidence type="ECO:0000313" key="10">
    <source>
        <dbReference type="EMBL" id="SFC98512.1"/>
    </source>
</evidence>
<organism evidence="10 11">
    <name type="scientific">Ruminococcus albus</name>
    <dbReference type="NCBI Taxonomy" id="1264"/>
    <lineage>
        <taxon>Bacteria</taxon>
        <taxon>Bacillati</taxon>
        <taxon>Bacillota</taxon>
        <taxon>Clostridia</taxon>
        <taxon>Eubacteriales</taxon>
        <taxon>Oscillospiraceae</taxon>
        <taxon>Ruminococcus</taxon>
    </lineage>
</organism>
<reference evidence="10 11" key="1">
    <citation type="submission" date="2016-10" db="EMBL/GenBank/DDBJ databases">
        <authorList>
            <person name="de Groot N.N."/>
        </authorList>
    </citation>
    <scope>NUCLEOTIDE SEQUENCE [LARGE SCALE GENOMIC DNA]</scope>
    <source>
        <strain evidence="10 11">AR67</strain>
    </source>
</reference>
<dbReference type="InterPro" id="IPR004305">
    <property type="entry name" value="Thiaminase-2/PQQC"/>
</dbReference>
<dbReference type="InterPro" id="IPR016084">
    <property type="entry name" value="Haem_Oase-like_multi-hlx"/>
</dbReference>
<dbReference type="GO" id="GO:0005829">
    <property type="term" value="C:cytosol"/>
    <property type="evidence" value="ECO:0007669"/>
    <property type="project" value="TreeGrafter"/>
</dbReference>
<comment type="similarity">
    <text evidence="3">Belongs to the TenA family.</text>
</comment>
<dbReference type="Gene3D" id="1.20.910.10">
    <property type="entry name" value="Heme oxygenase-like"/>
    <property type="match status" value="1"/>
</dbReference>
<comment type="catalytic activity">
    <reaction evidence="8">
        <text>thiamine + H2O = 5-(2-hydroxyethyl)-4-methylthiazole + 4-amino-5-hydroxymethyl-2-methylpyrimidine + H(+)</text>
        <dbReference type="Rhea" id="RHEA:17509"/>
        <dbReference type="ChEBI" id="CHEBI:15377"/>
        <dbReference type="ChEBI" id="CHEBI:15378"/>
        <dbReference type="ChEBI" id="CHEBI:16892"/>
        <dbReference type="ChEBI" id="CHEBI:17957"/>
        <dbReference type="ChEBI" id="CHEBI:18385"/>
        <dbReference type="EC" id="3.5.99.2"/>
    </reaction>
</comment>
<dbReference type="EC" id="3.5.99.2" evidence="5"/>
<evidence type="ECO:0000313" key="11">
    <source>
        <dbReference type="Proteomes" id="UP000182192"/>
    </source>
</evidence>
<keyword evidence="7" id="KW-0784">Thiamine biosynthesis</keyword>